<feature type="domain" description="DEP" evidence="4">
    <location>
        <begin position="316"/>
        <end position="396"/>
    </location>
</feature>
<dbReference type="PANTHER" id="PTHR23065:SF17">
    <property type="entry name" value="RHO-GTPASE-ACTIVATING PROTEIN RGD2"/>
    <property type="match status" value="1"/>
</dbReference>
<name>A0A5C2SL75_9APHY</name>
<dbReference type="InterPro" id="IPR027267">
    <property type="entry name" value="AH/BAR_dom_sf"/>
</dbReference>
<evidence type="ECO:0008006" key="9">
    <source>
        <dbReference type="Google" id="ProtNLM"/>
    </source>
</evidence>
<feature type="region of interest" description="Disordered" evidence="3">
    <location>
        <begin position="215"/>
        <end position="293"/>
    </location>
</feature>
<dbReference type="SMART" id="SM00055">
    <property type="entry name" value="FCH"/>
    <property type="match status" value="1"/>
</dbReference>
<feature type="region of interest" description="Disordered" evidence="3">
    <location>
        <begin position="887"/>
        <end position="1146"/>
    </location>
</feature>
<evidence type="ECO:0000313" key="7">
    <source>
        <dbReference type="EMBL" id="RPD64401.1"/>
    </source>
</evidence>
<feature type="compositionally biased region" description="Pro residues" evidence="3">
    <location>
        <begin position="986"/>
        <end position="996"/>
    </location>
</feature>
<dbReference type="Proteomes" id="UP000313359">
    <property type="component" value="Unassembled WGS sequence"/>
</dbReference>
<feature type="coiled-coil region" evidence="2">
    <location>
        <begin position="473"/>
        <end position="500"/>
    </location>
</feature>
<dbReference type="AlphaFoldDB" id="A0A5C2SL75"/>
<dbReference type="InterPro" id="IPR008936">
    <property type="entry name" value="Rho_GTPase_activation_prot"/>
</dbReference>
<gene>
    <name evidence="7" type="ORF">L227DRAFT_650558</name>
</gene>
<dbReference type="Pfam" id="PF00611">
    <property type="entry name" value="FCH"/>
    <property type="match status" value="1"/>
</dbReference>
<feature type="domain" description="F-BAR" evidence="6">
    <location>
        <begin position="8"/>
        <end position="542"/>
    </location>
</feature>
<dbReference type="EMBL" id="ML122254">
    <property type="protein sequence ID" value="RPD64401.1"/>
    <property type="molecule type" value="Genomic_DNA"/>
</dbReference>
<dbReference type="PANTHER" id="PTHR23065">
    <property type="entry name" value="PROLINE-SERINE-THREONINE PHOSPHATASE INTERACTING PROTEIN 1"/>
    <property type="match status" value="1"/>
</dbReference>
<dbReference type="InterPro" id="IPR000591">
    <property type="entry name" value="DEP_dom"/>
</dbReference>
<dbReference type="Gene3D" id="1.20.1270.60">
    <property type="entry name" value="Arfaptin homology (AH) domain/BAR domain"/>
    <property type="match status" value="2"/>
</dbReference>
<dbReference type="GO" id="GO:0005886">
    <property type="term" value="C:plasma membrane"/>
    <property type="evidence" value="ECO:0007669"/>
    <property type="project" value="TreeGrafter"/>
</dbReference>
<sequence length="1146" mass="125669">MAVLSLPLTFSNSFWSEDYRKGLEVLYEQLEQGIAENSEIAQFIRTRAAAELTIGATLKHDPPANSAFEVDDGASLLMAFKGMREETAAQGALHESVAKELQTGVAEPFEKWAQGHKERLLASKANMLDGWMYSYELAHAEVTRLKNHYLTKIRKADEAEDDARFAPITHPVGDQYTSSPKLKPLGANPNAAPRKPQRQATMSERITARLKEFRLNASTGAPPVPAKPEVQFDADEEEKHTPKVDKGKGRAVDVGSAGSTPSRVASPPPLDMPPAATKVPPPRLETDPVPPPPLPPMDIAGVPMTPTEVSALLKKAKAELPLRPVRFPLLGEYQECFSGEEFATWLKDNVKAFEGNLDHAEVAGRVLTEKYNLLRRLGELGNDFENADDAFYQFRPRAFSLDAPPAQPAVASAAAQVLTPIEQRLSPLAHNVAGRTSGFASLVSKAFAASGEPAHVRARREAETADKDYRVAVRKLDRQRLGLEERIEETLKTLQKWELDRLRAVKSVLTQYHVALGQLSQNYAASKDKVETLIAAYQPEQDVKVLIERYRTGPFRPVAQVYESIAHDESDVVFGIDLRKWADAAYWSVSSPPGEKKEELPPVLASLLGALLEAYPKLPNDMERRKTWIYEVPLPAVHHLRETLNAVPPEEDIPHDMLQKYDAPVLASGVKLWALELDPPLCMYEGWDEMRKLYPTVGGGHDGLKPSDEQHIQEVQSALQKLPKIHLLVLDTLIRHLKDLIASTSESETESNEVYITKLALSMGRTILRPKQENEFSIQDRHPTLFFIDLLKKYDEILPPAIVKKKRESERKVPVRRRTRPVDMRMSRSRISAGADLKELHAQQLAQRGIKIAKSPPPVPRVIVPSPPPSVNGGNGLHQVPEFTAEPEGMDEHEGPQSFTAEPEELPAIPPPPAPEPGDIVINDHRSAPDYSSIPPPPPLPTNIPPPPALPTPATVPPPPAHPTFKEPPPETDDLPPRPQFKEPPPEPESPPPVPRPAHFVEPNLDDEPAATPPPTAVPSSIRRSVTPRVTTPSGSRSPSPTKTATPPSATPTSATASEAARLRGPRIARGPRPAGASVSPYRQSLVRPNSPGSPPGSSNGFPSANGGAALKRAGSRTMSKRSSISRVSELSRRTMASDAEEEIIQ</sequence>
<evidence type="ECO:0000256" key="3">
    <source>
        <dbReference type="SAM" id="MobiDB-lite"/>
    </source>
</evidence>
<feature type="compositionally biased region" description="Basic and acidic residues" evidence="3">
    <location>
        <begin position="237"/>
        <end position="251"/>
    </location>
</feature>
<evidence type="ECO:0000256" key="2">
    <source>
        <dbReference type="SAM" id="Coils"/>
    </source>
</evidence>
<proteinExistence type="predicted"/>
<dbReference type="PROSITE" id="PS50186">
    <property type="entry name" value="DEP"/>
    <property type="match status" value="1"/>
</dbReference>
<feature type="compositionally biased region" description="Pro residues" evidence="3">
    <location>
        <begin position="279"/>
        <end position="293"/>
    </location>
</feature>
<dbReference type="PROSITE" id="PS51741">
    <property type="entry name" value="F_BAR"/>
    <property type="match status" value="1"/>
</dbReference>
<dbReference type="InterPro" id="IPR031160">
    <property type="entry name" value="F_BAR_dom"/>
</dbReference>
<dbReference type="PROSITE" id="PS50238">
    <property type="entry name" value="RHOGAP"/>
    <property type="match status" value="1"/>
</dbReference>
<keyword evidence="1 2" id="KW-0175">Coiled coil</keyword>
<dbReference type="SMART" id="SM00324">
    <property type="entry name" value="RhoGAP"/>
    <property type="match status" value="1"/>
</dbReference>
<feature type="domain" description="Rho-GAP" evidence="5">
    <location>
        <begin position="576"/>
        <end position="798"/>
    </location>
</feature>
<reference evidence="7" key="1">
    <citation type="journal article" date="2018" name="Genome Biol. Evol.">
        <title>Genomics and development of Lentinus tigrinus, a white-rot wood-decaying mushroom with dimorphic fruiting bodies.</title>
        <authorList>
            <person name="Wu B."/>
            <person name="Xu Z."/>
            <person name="Knudson A."/>
            <person name="Carlson A."/>
            <person name="Chen N."/>
            <person name="Kovaka S."/>
            <person name="LaButti K."/>
            <person name="Lipzen A."/>
            <person name="Pennachio C."/>
            <person name="Riley R."/>
            <person name="Schakwitz W."/>
            <person name="Umezawa K."/>
            <person name="Ohm R.A."/>
            <person name="Grigoriev I.V."/>
            <person name="Nagy L.G."/>
            <person name="Gibbons J."/>
            <person name="Hibbett D."/>
        </authorList>
    </citation>
    <scope>NUCLEOTIDE SEQUENCE [LARGE SCALE GENOMIC DNA]</scope>
    <source>
        <strain evidence="7">ALCF2SS1-6</strain>
    </source>
</reference>
<evidence type="ECO:0000313" key="8">
    <source>
        <dbReference type="Proteomes" id="UP000313359"/>
    </source>
</evidence>
<organism evidence="7 8">
    <name type="scientific">Lentinus tigrinus ALCF2SS1-6</name>
    <dbReference type="NCBI Taxonomy" id="1328759"/>
    <lineage>
        <taxon>Eukaryota</taxon>
        <taxon>Fungi</taxon>
        <taxon>Dikarya</taxon>
        <taxon>Basidiomycota</taxon>
        <taxon>Agaricomycotina</taxon>
        <taxon>Agaricomycetes</taxon>
        <taxon>Polyporales</taxon>
        <taxon>Polyporaceae</taxon>
        <taxon>Lentinus</taxon>
    </lineage>
</organism>
<dbReference type="GO" id="GO:0007010">
    <property type="term" value="P:cytoskeleton organization"/>
    <property type="evidence" value="ECO:0007669"/>
    <property type="project" value="TreeGrafter"/>
</dbReference>
<accession>A0A5C2SL75</accession>
<dbReference type="GO" id="GO:0005096">
    <property type="term" value="F:GTPase activator activity"/>
    <property type="evidence" value="ECO:0007669"/>
    <property type="project" value="TreeGrafter"/>
</dbReference>
<dbReference type="InterPro" id="IPR001060">
    <property type="entry name" value="FCH_dom"/>
</dbReference>
<dbReference type="GO" id="GO:0007264">
    <property type="term" value="P:small GTPase-mediated signal transduction"/>
    <property type="evidence" value="ECO:0007669"/>
    <property type="project" value="TreeGrafter"/>
</dbReference>
<feature type="compositionally biased region" description="Low complexity" evidence="3">
    <location>
        <begin position="1066"/>
        <end position="1077"/>
    </location>
</feature>
<feature type="compositionally biased region" description="Pro residues" evidence="3">
    <location>
        <begin position="934"/>
        <end position="962"/>
    </location>
</feature>
<evidence type="ECO:0000259" key="4">
    <source>
        <dbReference type="PROSITE" id="PS50186"/>
    </source>
</evidence>
<dbReference type="STRING" id="1328759.A0A5C2SL75"/>
<dbReference type="GO" id="GO:0005737">
    <property type="term" value="C:cytoplasm"/>
    <property type="evidence" value="ECO:0007669"/>
    <property type="project" value="TreeGrafter"/>
</dbReference>
<evidence type="ECO:0000259" key="5">
    <source>
        <dbReference type="PROSITE" id="PS50238"/>
    </source>
</evidence>
<feature type="region of interest" description="Disordered" evidence="3">
    <location>
        <begin position="164"/>
        <end position="201"/>
    </location>
</feature>
<feature type="compositionally biased region" description="Low complexity" evidence="3">
    <location>
        <begin position="1027"/>
        <end position="1060"/>
    </location>
</feature>
<feature type="compositionally biased region" description="Low complexity" evidence="3">
    <location>
        <begin position="1096"/>
        <end position="1110"/>
    </location>
</feature>
<evidence type="ECO:0000259" key="6">
    <source>
        <dbReference type="PROSITE" id="PS51741"/>
    </source>
</evidence>
<dbReference type="OrthoDB" id="2155291at2759"/>
<feature type="compositionally biased region" description="Polar residues" evidence="3">
    <location>
        <begin position="1117"/>
        <end position="1129"/>
    </location>
</feature>
<dbReference type="Pfam" id="PF00620">
    <property type="entry name" value="RhoGAP"/>
    <property type="match status" value="1"/>
</dbReference>
<dbReference type="GO" id="GO:0000935">
    <property type="term" value="C:division septum"/>
    <property type="evidence" value="ECO:0007669"/>
    <property type="project" value="TreeGrafter"/>
</dbReference>
<keyword evidence="8" id="KW-1185">Reference proteome</keyword>
<protein>
    <recommendedName>
        <fullName evidence="9">Rho-GAP domain-containing protein</fullName>
    </recommendedName>
</protein>
<dbReference type="Gene3D" id="1.10.555.10">
    <property type="entry name" value="Rho GTPase activation protein"/>
    <property type="match status" value="1"/>
</dbReference>
<dbReference type="SUPFAM" id="SSF103657">
    <property type="entry name" value="BAR/IMD domain-like"/>
    <property type="match status" value="2"/>
</dbReference>
<dbReference type="SUPFAM" id="SSF48350">
    <property type="entry name" value="GTPase activation domain, GAP"/>
    <property type="match status" value="1"/>
</dbReference>
<dbReference type="InterPro" id="IPR000198">
    <property type="entry name" value="RhoGAP_dom"/>
</dbReference>
<dbReference type="PRINTS" id="PR01217">
    <property type="entry name" value="PRICHEXTENSN"/>
</dbReference>
<evidence type="ECO:0000256" key="1">
    <source>
        <dbReference type="PROSITE-ProRule" id="PRU01077"/>
    </source>
</evidence>